<dbReference type="InterPro" id="IPR001810">
    <property type="entry name" value="F-box_dom"/>
</dbReference>
<feature type="domain" description="F-box" evidence="1">
    <location>
        <begin position="39"/>
        <end position="94"/>
    </location>
</feature>
<evidence type="ECO:0000259" key="1">
    <source>
        <dbReference type="Pfam" id="PF12937"/>
    </source>
</evidence>
<keyword evidence="3" id="KW-1185">Reference proteome</keyword>
<dbReference type="Pfam" id="PF12937">
    <property type="entry name" value="F-box-like"/>
    <property type="match status" value="1"/>
</dbReference>
<dbReference type="SUPFAM" id="SSF81383">
    <property type="entry name" value="F-box domain"/>
    <property type="match status" value="1"/>
</dbReference>
<reference evidence="2" key="1">
    <citation type="submission" date="2020-05" db="EMBL/GenBank/DDBJ databases">
        <title>Mycena genomes resolve the evolution of fungal bioluminescence.</title>
        <authorList>
            <person name="Tsai I.J."/>
        </authorList>
    </citation>
    <scope>NUCLEOTIDE SEQUENCE</scope>
    <source>
        <strain evidence="2">171206Taipei</strain>
    </source>
</reference>
<evidence type="ECO:0000313" key="3">
    <source>
        <dbReference type="Proteomes" id="UP000636479"/>
    </source>
</evidence>
<protein>
    <submittedName>
        <fullName evidence="2">F-box domain-containing protein</fullName>
    </submittedName>
</protein>
<dbReference type="AlphaFoldDB" id="A0A8H6T973"/>
<proteinExistence type="predicted"/>
<dbReference type="InterPro" id="IPR036047">
    <property type="entry name" value="F-box-like_dom_sf"/>
</dbReference>
<sequence>MSALGQLSAIRPVQSFITTLLGPLQPSCPPLPLPKRAMILELPDELLWGIFSRCMDPHSSPFSTENPLWPLMKVCVRWRNVILDAPQFWRHISFPDWRKRGRVENLEQDAARVSQQVENSGEVPVTINLIPIPGSDAVVDTLLTTSTRVEAANLVLDKHLLQRFSSHAEGFPILSKLVVQLSEKLEESEEKAAANFFGGLQALTNLSVTSEVAVDWVPVLVPLQTMWSQLRVCELTESVVDDVLFILPHLSPGTRLALILGHLRRTEEVDTLPIIDHCNIQSLSFDRCGDEFVSLILGRITAPSLQRLAIWWFNRSPHLDTITAMLQRSSASLTHFAMRLLCANAARRQGLDGDTMVALFEFLNSEHVRDLIDLDLTLVSRYTPPTLELLDALAGVPNPWEPDLKLPTLPKLRSLALRAYDEEDGEWERRLLAIAAKRTPVFRSLWLDDPLLNPSLGHRALKNLRQKLEKHGVELVCSYDGDMGTW</sequence>
<dbReference type="Gene3D" id="1.20.1280.50">
    <property type="match status" value="1"/>
</dbReference>
<name>A0A8H6T973_9AGAR</name>
<dbReference type="GeneID" id="59342181"/>
<comment type="caution">
    <text evidence="2">The sequence shown here is derived from an EMBL/GenBank/DDBJ whole genome shotgun (WGS) entry which is preliminary data.</text>
</comment>
<dbReference type="Proteomes" id="UP000636479">
    <property type="component" value="Unassembled WGS sequence"/>
</dbReference>
<accession>A0A8H6T973</accession>
<evidence type="ECO:0000313" key="2">
    <source>
        <dbReference type="EMBL" id="KAF7312652.1"/>
    </source>
</evidence>
<dbReference type="EMBL" id="JACAZF010000002">
    <property type="protein sequence ID" value="KAF7312652.1"/>
    <property type="molecule type" value="Genomic_DNA"/>
</dbReference>
<gene>
    <name evidence="2" type="ORF">MIND_00279300</name>
</gene>
<dbReference type="RefSeq" id="XP_037224760.1">
    <property type="nucleotide sequence ID" value="XM_037359665.1"/>
</dbReference>
<dbReference type="OrthoDB" id="3155440at2759"/>
<organism evidence="2 3">
    <name type="scientific">Mycena indigotica</name>
    <dbReference type="NCBI Taxonomy" id="2126181"/>
    <lineage>
        <taxon>Eukaryota</taxon>
        <taxon>Fungi</taxon>
        <taxon>Dikarya</taxon>
        <taxon>Basidiomycota</taxon>
        <taxon>Agaricomycotina</taxon>
        <taxon>Agaricomycetes</taxon>
        <taxon>Agaricomycetidae</taxon>
        <taxon>Agaricales</taxon>
        <taxon>Marasmiineae</taxon>
        <taxon>Mycenaceae</taxon>
        <taxon>Mycena</taxon>
    </lineage>
</organism>